<gene>
    <name evidence="7" type="primary">glf</name>
    <name evidence="7" type="ORF">PQO05_13290</name>
</gene>
<comment type="cofactor">
    <cofactor evidence="1">
        <name>FAD</name>
        <dbReference type="ChEBI" id="CHEBI:57692"/>
    </cofactor>
</comment>
<proteinExistence type="inferred from homology"/>
<protein>
    <submittedName>
        <fullName evidence="7">UDP-galactopyranose mutase</fullName>
        <ecNumber evidence="7">5.4.99.9</ecNumber>
    </submittedName>
</protein>
<dbReference type="EMBL" id="CP117167">
    <property type="protein sequence ID" value="WCT14911.1"/>
    <property type="molecule type" value="Genomic_DNA"/>
</dbReference>
<evidence type="ECO:0000259" key="6">
    <source>
        <dbReference type="Pfam" id="PF03275"/>
    </source>
</evidence>
<dbReference type="Gene3D" id="3.40.50.720">
    <property type="entry name" value="NAD(P)-binding Rossmann-like Domain"/>
    <property type="match status" value="3"/>
</dbReference>
<evidence type="ECO:0000256" key="3">
    <source>
        <dbReference type="ARBA" id="ARBA00022630"/>
    </source>
</evidence>
<dbReference type="RefSeq" id="WP_273633404.1">
    <property type="nucleotide sequence ID" value="NZ_CP117167.1"/>
</dbReference>
<dbReference type="InterPro" id="IPR015899">
    <property type="entry name" value="UDP-GalPyranose_mutase_C"/>
</dbReference>
<evidence type="ECO:0000256" key="5">
    <source>
        <dbReference type="ARBA" id="ARBA00023235"/>
    </source>
</evidence>
<dbReference type="PANTHER" id="PTHR21197:SF0">
    <property type="entry name" value="UDP-GALACTOPYRANOSE MUTASE"/>
    <property type="match status" value="1"/>
</dbReference>
<dbReference type="Pfam" id="PF03275">
    <property type="entry name" value="GLF"/>
    <property type="match status" value="1"/>
</dbReference>
<reference evidence="7 8" key="1">
    <citation type="submission" date="2023-02" db="EMBL/GenBank/DDBJ databases">
        <title>Genome sequence of Mucilaginibacter jinjuensis strain KACC 16571.</title>
        <authorList>
            <person name="Kim S."/>
            <person name="Heo J."/>
            <person name="Kwon S.-W."/>
        </authorList>
    </citation>
    <scope>NUCLEOTIDE SEQUENCE [LARGE SCALE GENOMIC DNA]</scope>
    <source>
        <strain evidence="7 8">KACC 16571</strain>
    </source>
</reference>
<dbReference type="NCBIfam" id="TIGR00031">
    <property type="entry name" value="UDP-GALP_mutase"/>
    <property type="match status" value="1"/>
</dbReference>
<dbReference type="SUPFAM" id="SSF54373">
    <property type="entry name" value="FAD-linked reductases, C-terminal domain"/>
    <property type="match status" value="1"/>
</dbReference>
<dbReference type="InterPro" id="IPR004379">
    <property type="entry name" value="UDP-GALP_mutase"/>
</dbReference>
<evidence type="ECO:0000256" key="4">
    <source>
        <dbReference type="ARBA" id="ARBA00022827"/>
    </source>
</evidence>
<dbReference type="Pfam" id="PF13450">
    <property type="entry name" value="NAD_binding_8"/>
    <property type="match status" value="1"/>
</dbReference>
<dbReference type="SUPFAM" id="SSF51971">
    <property type="entry name" value="Nucleotide-binding domain"/>
    <property type="match status" value="1"/>
</dbReference>
<keyword evidence="4" id="KW-0274">FAD</keyword>
<evidence type="ECO:0000256" key="1">
    <source>
        <dbReference type="ARBA" id="ARBA00001974"/>
    </source>
</evidence>
<accession>A0ABY7TEM3</accession>
<keyword evidence="8" id="KW-1185">Reference proteome</keyword>
<dbReference type="EC" id="5.4.99.9" evidence="7"/>
<keyword evidence="5 7" id="KW-0413">Isomerase</keyword>
<name>A0ABY7TEM3_9SPHI</name>
<keyword evidence="3" id="KW-0285">Flavoprotein</keyword>
<sequence length="371" mass="43645">MFDYLIVGAGYSGSVLAERIAKELNKKVLVVDRRSHIAGNAYDHYNEDGILVHKYGPHWFHTNDKKVFDYLSEFTEWRFNYHRVKTYVDGRLLPIPINMDTLNELYGLKLQSPEEVQAFFDGVKVDTGNPANSEEMVISQVGEDLYKKFFKGYTLKQWEIDPKDLAASVTARIPTRTNRDDRYFTDTYQGVPKHGYTEMFSKMLDHPNISVMLQTDYKDIIGKIEFGKMIYSGPIDSFFDYKFGKLPYRSLRFEHETFNQENYQSHQQINYPNDYDFTRIVEWKHATGQKSPVTTITREYSLLAEEGMEKYYPIPKEDNHELYKQYKAEADKLDDVIFCGRLADYKYYNMDQVVARALMLFEKKLSNTHQE</sequence>
<evidence type="ECO:0000256" key="2">
    <source>
        <dbReference type="ARBA" id="ARBA00009321"/>
    </source>
</evidence>
<dbReference type="GO" id="GO:0008767">
    <property type="term" value="F:UDP-galactopyranose mutase activity"/>
    <property type="evidence" value="ECO:0007669"/>
    <property type="project" value="UniProtKB-EC"/>
</dbReference>
<evidence type="ECO:0000313" key="7">
    <source>
        <dbReference type="EMBL" id="WCT14911.1"/>
    </source>
</evidence>
<dbReference type="Proteomes" id="UP001216139">
    <property type="component" value="Chromosome"/>
</dbReference>
<feature type="domain" description="UDP-galactopyranose mutase C-terminal" evidence="6">
    <location>
        <begin position="148"/>
        <end position="347"/>
    </location>
</feature>
<dbReference type="PANTHER" id="PTHR21197">
    <property type="entry name" value="UDP-GALACTOPYRANOSE MUTASE"/>
    <property type="match status" value="1"/>
</dbReference>
<organism evidence="7 8">
    <name type="scientific">Mucilaginibacter jinjuensis</name>
    <dbReference type="NCBI Taxonomy" id="1176721"/>
    <lineage>
        <taxon>Bacteria</taxon>
        <taxon>Pseudomonadati</taxon>
        <taxon>Bacteroidota</taxon>
        <taxon>Sphingobacteriia</taxon>
        <taxon>Sphingobacteriales</taxon>
        <taxon>Sphingobacteriaceae</taxon>
        <taxon>Mucilaginibacter</taxon>
    </lineage>
</organism>
<comment type="similarity">
    <text evidence="2">Belongs to the UDP-galactopyranose/dTDP-fucopyranose mutase family.</text>
</comment>
<evidence type="ECO:0000313" key="8">
    <source>
        <dbReference type="Proteomes" id="UP001216139"/>
    </source>
</evidence>